<reference evidence="1 2" key="1">
    <citation type="journal article" date="2018" name="New Phytol.">
        <title>Phylogenomics of Endogonaceae and evolution of mycorrhizas within Mucoromycota.</title>
        <authorList>
            <person name="Chang Y."/>
            <person name="Desiro A."/>
            <person name="Na H."/>
            <person name="Sandor L."/>
            <person name="Lipzen A."/>
            <person name="Clum A."/>
            <person name="Barry K."/>
            <person name="Grigoriev I.V."/>
            <person name="Martin F.M."/>
            <person name="Stajich J.E."/>
            <person name="Smith M.E."/>
            <person name="Bonito G."/>
            <person name="Spatafora J.W."/>
        </authorList>
    </citation>
    <scope>NUCLEOTIDE SEQUENCE [LARGE SCALE GENOMIC DNA]</scope>
    <source>
        <strain evidence="1 2">GMNB39</strain>
    </source>
</reference>
<dbReference type="OrthoDB" id="10521748at2759"/>
<sequence length="108" mass="12028">MTASQVPASAWFTTTFTRRANYVTHAHREVASKAFVLRHEALSRILGLSSNQYSDEKGLVVFNTLAWDRTEVIEVPIEDGMPQLQQYSATKNSGYTLGRLLPLVGVSK</sequence>
<dbReference type="EMBL" id="RBNI01002339">
    <property type="protein sequence ID" value="RUP49389.1"/>
    <property type="molecule type" value="Genomic_DNA"/>
</dbReference>
<evidence type="ECO:0000313" key="1">
    <source>
        <dbReference type="EMBL" id="RUP49389.1"/>
    </source>
</evidence>
<comment type="caution">
    <text evidence="1">The sequence shown here is derived from an EMBL/GenBank/DDBJ whole genome shotgun (WGS) entry which is preliminary data.</text>
</comment>
<dbReference type="Proteomes" id="UP000268093">
    <property type="component" value="Unassembled WGS sequence"/>
</dbReference>
<name>A0A433DEY4_9FUNG</name>
<protein>
    <submittedName>
        <fullName evidence="1">Uncharacterized protein</fullName>
    </submittedName>
</protein>
<dbReference type="AlphaFoldDB" id="A0A433DEY4"/>
<organism evidence="1 2">
    <name type="scientific">Jimgerdemannia flammicorona</name>
    <dbReference type="NCBI Taxonomy" id="994334"/>
    <lineage>
        <taxon>Eukaryota</taxon>
        <taxon>Fungi</taxon>
        <taxon>Fungi incertae sedis</taxon>
        <taxon>Mucoromycota</taxon>
        <taxon>Mucoromycotina</taxon>
        <taxon>Endogonomycetes</taxon>
        <taxon>Endogonales</taxon>
        <taxon>Endogonaceae</taxon>
        <taxon>Jimgerdemannia</taxon>
    </lineage>
</organism>
<keyword evidence="2" id="KW-1185">Reference proteome</keyword>
<proteinExistence type="predicted"/>
<accession>A0A433DEY4</accession>
<evidence type="ECO:0000313" key="2">
    <source>
        <dbReference type="Proteomes" id="UP000268093"/>
    </source>
</evidence>
<gene>
    <name evidence="1" type="ORF">BC936DRAFT_142628</name>
</gene>